<keyword evidence="1" id="KW-0444">Lipid biosynthesis</keyword>
<dbReference type="PANTHER" id="PTHR43378:SF2">
    <property type="entry name" value="UDP-3-O-ACYLGLUCOSAMINE N-ACYLTRANSFERASE 1, MITOCHONDRIAL-RELATED"/>
    <property type="match status" value="1"/>
</dbReference>
<sequence>MQYQIVRDITVSELAEALELNFQGSSTQLIKTIGSLSNIEPGVLTFASKRQSAQLNGVVIGLDGTDAELLILSKNPRLDFCRALQFLIDSEVLVKRDLSSEIDNSAIIADSAVIEDGVRIGEGTIIEHNVTIHQGSVIGANTIIRANSVIGAQGFGFEKSADGSWFRFPHLGRVVIGNNVEIGALNSVCVGALDNTIINDGVKTDNLVHIAHNCQIGKNSILTACTELSGGVVLGEGVWMGPNSSTMQKVKIDDSAVVGLGSVVTKNVESGNTVAGVPAKVIRRG</sequence>
<dbReference type="InterPro" id="IPR007691">
    <property type="entry name" value="LpxD"/>
</dbReference>
<dbReference type="PANTHER" id="PTHR43378">
    <property type="entry name" value="UDP-3-O-ACYLGLUCOSAMINE N-ACYLTRANSFERASE"/>
    <property type="match status" value="1"/>
</dbReference>
<keyword evidence="3 6" id="KW-0808">Transferase</keyword>
<dbReference type="RefSeq" id="WP_138484313.1">
    <property type="nucleotide sequence ID" value="NZ_PPSW01000039.1"/>
</dbReference>
<keyword evidence="4" id="KW-0443">Lipid metabolism</keyword>
<dbReference type="EMBL" id="PPSW01000039">
    <property type="protein sequence ID" value="TLX45363.1"/>
    <property type="molecule type" value="Genomic_DNA"/>
</dbReference>
<keyword evidence="2" id="KW-0441">Lipid A biosynthesis</keyword>
<dbReference type="AlphaFoldDB" id="A0A5R9PWT1"/>
<gene>
    <name evidence="6" type="ORF">C1E24_19370</name>
</gene>
<dbReference type="Pfam" id="PF00132">
    <property type="entry name" value="Hexapep"/>
    <property type="match status" value="2"/>
</dbReference>
<evidence type="ECO:0000313" key="6">
    <source>
        <dbReference type="EMBL" id="TLX45363.1"/>
    </source>
</evidence>
<keyword evidence="5 6" id="KW-0012">Acyltransferase</keyword>
<dbReference type="GO" id="GO:0009245">
    <property type="term" value="P:lipid A biosynthetic process"/>
    <property type="evidence" value="ECO:0007669"/>
    <property type="project" value="UniProtKB-KW"/>
</dbReference>
<accession>A0A5R9PWT1</accession>
<dbReference type="GO" id="GO:0016410">
    <property type="term" value="F:N-acyltransferase activity"/>
    <property type="evidence" value="ECO:0007669"/>
    <property type="project" value="InterPro"/>
</dbReference>
<evidence type="ECO:0000256" key="1">
    <source>
        <dbReference type="ARBA" id="ARBA00022516"/>
    </source>
</evidence>
<dbReference type="Gene3D" id="2.160.10.10">
    <property type="entry name" value="Hexapeptide repeat proteins"/>
    <property type="match status" value="1"/>
</dbReference>
<dbReference type="SUPFAM" id="SSF51161">
    <property type="entry name" value="Trimeric LpxA-like enzymes"/>
    <property type="match status" value="1"/>
</dbReference>
<reference evidence="6 7" key="1">
    <citation type="submission" date="2018-01" db="EMBL/GenBank/DDBJ databases">
        <title>Co-occurrence of chitin degradation, pigmentation and bioactivity in marine Pseudoalteromonas.</title>
        <authorList>
            <person name="Paulsen S."/>
            <person name="Gram L."/>
            <person name="Machado H."/>
        </authorList>
    </citation>
    <scope>NUCLEOTIDE SEQUENCE [LARGE SCALE GENOMIC DNA]</scope>
    <source>
        <strain evidence="6 7">S3663</strain>
    </source>
</reference>
<protein>
    <submittedName>
        <fullName evidence="6">UDP-3-O-(3-hydroxymyristoyl)glucosamine N-acyltransferase</fullName>
    </submittedName>
</protein>
<evidence type="ECO:0000313" key="7">
    <source>
        <dbReference type="Proteomes" id="UP000309186"/>
    </source>
</evidence>
<dbReference type="CDD" id="cd03352">
    <property type="entry name" value="LbH_LpxD"/>
    <property type="match status" value="1"/>
</dbReference>
<organism evidence="6 7">
    <name type="scientific">Pseudoalteromonas phenolica</name>
    <dbReference type="NCBI Taxonomy" id="161398"/>
    <lineage>
        <taxon>Bacteria</taxon>
        <taxon>Pseudomonadati</taxon>
        <taxon>Pseudomonadota</taxon>
        <taxon>Gammaproteobacteria</taxon>
        <taxon>Alteromonadales</taxon>
        <taxon>Pseudoalteromonadaceae</taxon>
        <taxon>Pseudoalteromonas</taxon>
    </lineage>
</organism>
<dbReference type="InterPro" id="IPR001451">
    <property type="entry name" value="Hexapep"/>
</dbReference>
<evidence type="ECO:0000256" key="2">
    <source>
        <dbReference type="ARBA" id="ARBA00022556"/>
    </source>
</evidence>
<dbReference type="OrthoDB" id="9784739at2"/>
<proteinExistence type="predicted"/>
<dbReference type="Proteomes" id="UP000309186">
    <property type="component" value="Unassembled WGS sequence"/>
</dbReference>
<evidence type="ECO:0000256" key="4">
    <source>
        <dbReference type="ARBA" id="ARBA00023098"/>
    </source>
</evidence>
<name>A0A5R9PWT1_9GAMM</name>
<dbReference type="InterPro" id="IPR011004">
    <property type="entry name" value="Trimer_LpxA-like_sf"/>
</dbReference>
<comment type="caution">
    <text evidence="6">The sequence shown here is derived from an EMBL/GenBank/DDBJ whole genome shotgun (WGS) entry which is preliminary data.</text>
</comment>
<dbReference type="GO" id="GO:0016020">
    <property type="term" value="C:membrane"/>
    <property type="evidence" value="ECO:0007669"/>
    <property type="project" value="GOC"/>
</dbReference>
<evidence type="ECO:0000256" key="3">
    <source>
        <dbReference type="ARBA" id="ARBA00022679"/>
    </source>
</evidence>
<dbReference type="Gene3D" id="3.40.1390.10">
    <property type="entry name" value="MurE/MurF, N-terminal domain"/>
    <property type="match status" value="1"/>
</dbReference>
<evidence type="ECO:0000256" key="5">
    <source>
        <dbReference type="ARBA" id="ARBA00023315"/>
    </source>
</evidence>